<evidence type="ECO:0000313" key="6">
    <source>
        <dbReference type="EMBL" id="XFO73003.1"/>
    </source>
</evidence>
<keyword evidence="2" id="KW-0229">DNA integration</keyword>
<dbReference type="CDD" id="cd00397">
    <property type="entry name" value="DNA_BRE_C"/>
    <property type="match status" value="1"/>
</dbReference>
<accession>A0ABZ3J4L0</accession>
<feature type="domain" description="Tyr recombinase" evidence="5">
    <location>
        <begin position="112"/>
        <end position="194"/>
    </location>
</feature>
<keyword evidence="3" id="KW-0238">DNA-binding</keyword>
<evidence type="ECO:0000256" key="3">
    <source>
        <dbReference type="ARBA" id="ARBA00023125"/>
    </source>
</evidence>
<keyword evidence="4" id="KW-0233">DNA recombination</keyword>
<name>A0ABZ3J4L0_SPOA4</name>
<dbReference type="Proteomes" id="UP000216052">
    <property type="component" value="Chromosome"/>
</dbReference>
<evidence type="ECO:0000313" key="7">
    <source>
        <dbReference type="Proteomes" id="UP000216052"/>
    </source>
</evidence>
<dbReference type="PROSITE" id="PS51898">
    <property type="entry name" value="TYR_RECOMBINASE"/>
    <property type="match status" value="1"/>
</dbReference>
<reference evidence="6" key="1">
    <citation type="submission" date="2024-05" db="EMBL/GenBank/DDBJ databases">
        <title>Isolation and characterization of Sporomusa carbonis sp. nov., a carboxydotrophic hydrogenogen in the genus of Sporomusa isolated from a charcoal burning pile.</title>
        <authorList>
            <person name="Boeer T."/>
            <person name="Rosenbaum F."/>
            <person name="Eysell L."/>
            <person name="Mueller V."/>
            <person name="Daniel R."/>
            <person name="Poehlein A."/>
        </authorList>
    </citation>
    <scope>NUCLEOTIDE SEQUENCE [LARGE SCALE GENOMIC DNA]</scope>
    <source>
        <strain evidence="6">DSM 3132</strain>
    </source>
</reference>
<evidence type="ECO:0000256" key="1">
    <source>
        <dbReference type="ARBA" id="ARBA00008857"/>
    </source>
</evidence>
<dbReference type="Pfam" id="PF00589">
    <property type="entry name" value="Phage_integrase"/>
    <property type="match status" value="1"/>
</dbReference>
<gene>
    <name evidence="6" type="primary">xerC_8</name>
    <name evidence="6" type="ORF">SPACI_030650</name>
</gene>
<dbReference type="PANTHER" id="PTHR30629">
    <property type="entry name" value="PROPHAGE INTEGRASE"/>
    <property type="match status" value="1"/>
</dbReference>
<dbReference type="InterPro" id="IPR013762">
    <property type="entry name" value="Integrase-like_cat_sf"/>
</dbReference>
<comment type="similarity">
    <text evidence="1">Belongs to the 'phage' integrase family.</text>
</comment>
<dbReference type="InterPro" id="IPR050808">
    <property type="entry name" value="Phage_Integrase"/>
</dbReference>
<proteinExistence type="inferred from homology"/>
<dbReference type="Gene3D" id="1.10.443.10">
    <property type="entry name" value="Intergrase catalytic core"/>
    <property type="match status" value="1"/>
</dbReference>
<dbReference type="InterPro" id="IPR011010">
    <property type="entry name" value="DNA_brk_join_enz"/>
</dbReference>
<protein>
    <submittedName>
        <fullName evidence="6">Tyrosine recombinase XerC</fullName>
    </submittedName>
</protein>
<dbReference type="PANTHER" id="PTHR30629:SF2">
    <property type="entry name" value="PROPHAGE INTEGRASE INTS-RELATED"/>
    <property type="match status" value="1"/>
</dbReference>
<dbReference type="Gene3D" id="1.10.150.130">
    <property type="match status" value="1"/>
</dbReference>
<evidence type="ECO:0000256" key="4">
    <source>
        <dbReference type="ARBA" id="ARBA00023172"/>
    </source>
</evidence>
<organism evidence="6 7">
    <name type="scientific">Sporomusa acidovorans (strain ATCC 49682 / DSM 3132 / Mol)</name>
    <dbReference type="NCBI Taxonomy" id="1123286"/>
    <lineage>
        <taxon>Bacteria</taxon>
        <taxon>Bacillati</taxon>
        <taxon>Bacillota</taxon>
        <taxon>Negativicutes</taxon>
        <taxon>Selenomonadales</taxon>
        <taxon>Sporomusaceae</taxon>
        <taxon>Sporomusa</taxon>
    </lineage>
</organism>
<keyword evidence="7" id="KW-1185">Reference proteome</keyword>
<evidence type="ECO:0000259" key="5">
    <source>
        <dbReference type="PROSITE" id="PS51898"/>
    </source>
</evidence>
<evidence type="ECO:0000256" key="2">
    <source>
        <dbReference type="ARBA" id="ARBA00022908"/>
    </source>
</evidence>
<dbReference type="EMBL" id="CP155571">
    <property type="protein sequence ID" value="XFO73003.1"/>
    <property type="molecule type" value="Genomic_DNA"/>
</dbReference>
<sequence length="194" mass="22231">MKKGTVVKNIQSDINPFSLALEFTYYKEAQQVTSMTITSFKHTLNHFFAEYKGNIQDAKKLQRAVLMFLGGKSNEYYNKQLQALRQFFEYCIGEGVIQENPCNGLKYKRHSVRMVEHSQETIEDLLSIPDKSLFVGLRDYTAMLVMLDNGIRPNELLQITIDDIDFSNSQIIVREAVSKTNTLRILPLSPNVIA</sequence>
<dbReference type="InterPro" id="IPR002104">
    <property type="entry name" value="Integrase_catalytic"/>
</dbReference>
<dbReference type="SUPFAM" id="SSF56349">
    <property type="entry name" value="DNA breaking-rejoining enzymes"/>
    <property type="match status" value="1"/>
</dbReference>
<dbReference type="InterPro" id="IPR010998">
    <property type="entry name" value="Integrase_recombinase_N"/>
</dbReference>